<reference evidence="1 2" key="1">
    <citation type="journal article" date="2014" name="Nat. Commun.">
        <title>Klebsormidium flaccidum genome reveals primary factors for plant terrestrial adaptation.</title>
        <authorList>
            <person name="Hori K."/>
            <person name="Maruyama F."/>
            <person name="Fujisawa T."/>
            <person name="Togashi T."/>
            <person name="Yamamoto N."/>
            <person name="Seo M."/>
            <person name="Sato S."/>
            <person name="Yamada T."/>
            <person name="Mori H."/>
            <person name="Tajima N."/>
            <person name="Moriyama T."/>
            <person name="Ikeuchi M."/>
            <person name="Watanabe M."/>
            <person name="Wada H."/>
            <person name="Kobayashi K."/>
            <person name="Saito M."/>
            <person name="Masuda T."/>
            <person name="Sasaki-Sekimoto Y."/>
            <person name="Mashiguchi K."/>
            <person name="Awai K."/>
            <person name="Shimojima M."/>
            <person name="Masuda S."/>
            <person name="Iwai M."/>
            <person name="Nobusawa T."/>
            <person name="Narise T."/>
            <person name="Kondo S."/>
            <person name="Saito H."/>
            <person name="Sato R."/>
            <person name="Murakawa M."/>
            <person name="Ihara Y."/>
            <person name="Oshima-Yamada Y."/>
            <person name="Ohtaka K."/>
            <person name="Satoh M."/>
            <person name="Sonobe K."/>
            <person name="Ishii M."/>
            <person name="Ohtani R."/>
            <person name="Kanamori-Sato M."/>
            <person name="Honoki R."/>
            <person name="Miyazaki D."/>
            <person name="Mochizuki H."/>
            <person name="Umetsu J."/>
            <person name="Higashi K."/>
            <person name="Shibata D."/>
            <person name="Kamiya Y."/>
            <person name="Sato N."/>
            <person name="Nakamura Y."/>
            <person name="Tabata S."/>
            <person name="Ida S."/>
            <person name="Kurokawa K."/>
            <person name="Ohta H."/>
        </authorList>
    </citation>
    <scope>NUCLEOTIDE SEQUENCE [LARGE SCALE GENOMIC DNA]</scope>
    <source>
        <strain evidence="1 2">NIES-2285</strain>
    </source>
</reference>
<organism evidence="1 2">
    <name type="scientific">Klebsormidium nitens</name>
    <name type="common">Green alga</name>
    <name type="synonym">Ulothrix nitens</name>
    <dbReference type="NCBI Taxonomy" id="105231"/>
    <lineage>
        <taxon>Eukaryota</taxon>
        <taxon>Viridiplantae</taxon>
        <taxon>Streptophyta</taxon>
        <taxon>Klebsormidiophyceae</taxon>
        <taxon>Klebsormidiales</taxon>
        <taxon>Klebsormidiaceae</taxon>
        <taxon>Klebsormidium</taxon>
    </lineage>
</organism>
<keyword evidence="2" id="KW-1185">Reference proteome</keyword>
<dbReference type="EMBL" id="DF236969">
    <property type="protein sequence ID" value="GAQ78876.1"/>
    <property type="molecule type" value="Genomic_DNA"/>
</dbReference>
<dbReference type="AlphaFoldDB" id="A0A1Y1HQL0"/>
<gene>
    <name evidence="1" type="ORF">KFL_000200280</name>
</gene>
<accession>A0A1Y1HQL0</accession>
<proteinExistence type="predicted"/>
<protein>
    <submittedName>
        <fullName evidence="1">Uncharacterized protein</fullName>
    </submittedName>
</protein>
<dbReference type="Proteomes" id="UP000054558">
    <property type="component" value="Unassembled WGS sequence"/>
</dbReference>
<evidence type="ECO:0000313" key="2">
    <source>
        <dbReference type="Proteomes" id="UP000054558"/>
    </source>
</evidence>
<name>A0A1Y1HQL0_KLENI</name>
<sequence>MWIKGGVRMRSMGKAARAILLFLLVQCGVLWLLLIVGFPVEVHFFLGRLSHSKIQRHGAQLSAIQLPQSRLALARDGIVNRQGLHFLQIQSGWLLVEETSVSLVYTANTSFQLTGPFKDAPSLREIDPSKDADARSAAFASWQARSAAQRTERLLFIVDGDTESNLFHQVAKNLLTPLAAAMQAWGGDALKVEDLVLALPDQKVGAAMAHFSLHAPFFGKTVWPGKFALGMGLGYHYFEDVVVTPRGVDFWNRLDTRSRDAQALRRVADFIRGQFLQHFGIVEEPGGDAMHPVAIKYISRGNYPPHLQAIRVADTHPVLINVTSAPETEPEMGYNPSAAGRQVYNEEDVLKNEDRCYDRHWVKRDQFMVISGRSSPYDVDVPNLLEATRVGIRMAKVAGARLWFECLDYMLMRNESGSRWERLPPYACKTAFFRDTAMLVNVSDHSIPYKPYDRISRL</sequence>
<evidence type="ECO:0000313" key="1">
    <source>
        <dbReference type="EMBL" id="GAQ78876.1"/>
    </source>
</evidence>